<sequence length="153" mass="15779">MMRDGQQGQQQRQQRSPPSGRWARGDQHAAAGSSRSSTAEAVGGGRVAGQQQHARGGAAAQRPLRSSRLQECSALVAIGSPGSDILSVTSLVWSSPAAAAAAATVCRWAAGFLGGRRHSRACSSSRSWCVVRHGWQLVGASSCSPLTIPGVSC</sequence>
<keyword evidence="3" id="KW-1185">Reference proteome</keyword>
<protein>
    <submittedName>
        <fullName evidence="2">Uncharacterized protein</fullName>
    </submittedName>
</protein>
<name>A0A383V3S7_TETOB</name>
<reference evidence="2 3" key="1">
    <citation type="submission" date="2016-10" db="EMBL/GenBank/DDBJ databases">
        <authorList>
            <person name="Cai Z."/>
        </authorList>
    </citation>
    <scope>NUCLEOTIDE SEQUENCE [LARGE SCALE GENOMIC DNA]</scope>
</reference>
<organism evidence="2 3">
    <name type="scientific">Tetradesmus obliquus</name>
    <name type="common">Green alga</name>
    <name type="synonym">Acutodesmus obliquus</name>
    <dbReference type="NCBI Taxonomy" id="3088"/>
    <lineage>
        <taxon>Eukaryota</taxon>
        <taxon>Viridiplantae</taxon>
        <taxon>Chlorophyta</taxon>
        <taxon>core chlorophytes</taxon>
        <taxon>Chlorophyceae</taxon>
        <taxon>CS clade</taxon>
        <taxon>Sphaeropleales</taxon>
        <taxon>Scenedesmaceae</taxon>
        <taxon>Tetradesmus</taxon>
    </lineage>
</organism>
<feature type="compositionally biased region" description="Low complexity" evidence="1">
    <location>
        <begin position="48"/>
        <end position="62"/>
    </location>
</feature>
<gene>
    <name evidence="2" type="ORF">BQ4739_LOCUS813</name>
</gene>
<proteinExistence type="predicted"/>
<feature type="region of interest" description="Disordered" evidence="1">
    <location>
        <begin position="1"/>
        <end position="66"/>
    </location>
</feature>
<evidence type="ECO:0000256" key="1">
    <source>
        <dbReference type="SAM" id="MobiDB-lite"/>
    </source>
</evidence>
<feature type="compositionally biased region" description="Low complexity" evidence="1">
    <location>
        <begin position="1"/>
        <end position="21"/>
    </location>
</feature>
<evidence type="ECO:0000313" key="3">
    <source>
        <dbReference type="Proteomes" id="UP000256970"/>
    </source>
</evidence>
<dbReference type="EMBL" id="FNXT01000049">
    <property type="protein sequence ID" value="SZX60245.1"/>
    <property type="molecule type" value="Genomic_DNA"/>
</dbReference>
<accession>A0A383V3S7</accession>
<dbReference type="AlphaFoldDB" id="A0A383V3S7"/>
<evidence type="ECO:0000313" key="2">
    <source>
        <dbReference type="EMBL" id="SZX60245.1"/>
    </source>
</evidence>
<dbReference type="Proteomes" id="UP000256970">
    <property type="component" value="Unassembled WGS sequence"/>
</dbReference>